<name>A0A1B6NRR4_9ZZZZ</name>
<dbReference type="AlphaFoldDB" id="A0A1B6NRR4"/>
<protein>
    <submittedName>
        <fullName evidence="1">Uncharacterized protein</fullName>
    </submittedName>
</protein>
<comment type="caution">
    <text evidence="1">The sequence shown here is derived from an EMBL/GenBank/DDBJ whole genome shotgun (WGS) entry which is preliminary data.</text>
</comment>
<dbReference type="EMBL" id="AYSL01001441">
    <property type="protein sequence ID" value="KTF05991.1"/>
    <property type="molecule type" value="Genomic_DNA"/>
</dbReference>
<sequence>MIRLVSNKMKPDIINTIAALIARLTAGTAKKMFAI</sequence>
<reference evidence="1" key="1">
    <citation type="submission" date="2013-11" db="EMBL/GenBank/DDBJ databases">
        <title>Microbial diversity, functional groups and degradation webs in Northern and Southern Mediterranean and Red Sea marine crude oil polluted sites.</title>
        <authorList>
            <person name="Daffonchio D."/>
            <person name="Mapelli F."/>
            <person name="Ferrer M."/>
            <person name="Richter M."/>
            <person name="Cherif A."/>
            <person name="Malkawi H.I."/>
            <person name="Yakimov M.M."/>
            <person name="Abdel-Fattah Y.R."/>
            <person name="Blaghen M."/>
            <person name="Golyshin P.N."/>
            <person name="Kalogerakis N."/>
            <person name="Boon N."/>
            <person name="Magagnini M."/>
            <person name="Fava F."/>
        </authorList>
    </citation>
    <scope>NUCLEOTIDE SEQUENCE</scope>
</reference>
<gene>
    <name evidence="1" type="ORF">MGSAQ_002513</name>
</gene>
<feature type="non-terminal residue" evidence="1">
    <location>
        <position position="35"/>
    </location>
</feature>
<accession>A0A1B6NRR4</accession>
<proteinExistence type="predicted"/>
<evidence type="ECO:0000313" key="1">
    <source>
        <dbReference type="EMBL" id="KTF05991.1"/>
    </source>
</evidence>
<organism evidence="1">
    <name type="scientific">marine sediment metagenome</name>
    <dbReference type="NCBI Taxonomy" id="412755"/>
    <lineage>
        <taxon>unclassified sequences</taxon>
        <taxon>metagenomes</taxon>
        <taxon>ecological metagenomes</taxon>
    </lineage>
</organism>